<keyword evidence="2 4" id="KW-0831">Ubiquinone biosynthesis</keyword>
<evidence type="ECO:0000256" key="2">
    <source>
        <dbReference type="ARBA" id="ARBA00022688"/>
    </source>
</evidence>
<dbReference type="Gene3D" id="3.40.1410.10">
    <property type="entry name" value="Chorismate lyase-like"/>
    <property type="match status" value="1"/>
</dbReference>
<evidence type="ECO:0000256" key="3">
    <source>
        <dbReference type="ARBA" id="ARBA00023239"/>
    </source>
</evidence>
<dbReference type="Proteomes" id="UP000252204">
    <property type="component" value="Unassembled WGS sequence"/>
</dbReference>
<keyword evidence="6" id="KW-1185">Reference proteome</keyword>
<feature type="binding site" evidence="4">
    <location>
        <position position="122"/>
    </location>
    <ligand>
        <name>substrate</name>
    </ligand>
</feature>
<keyword evidence="1 4" id="KW-0963">Cytoplasm</keyword>
<protein>
    <recommendedName>
        <fullName evidence="4">Probable chorismate pyruvate-lyase</fullName>
        <shortName evidence="4">CL</shortName>
        <shortName evidence="4">CPL</shortName>
        <ecNumber evidence="4">4.1.3.40</ecNumber>
    </recommendedName>
</protein>
<dbReference type="InterPro" id="IPR007440">
    <property type="entry name" value="Chorismate--pyruvate_lyase"/>
</dbReference>
<feature type="binding site" evidence="4">
    <location>
        <position position="86"/>
    </location>
    <ligand>
        <name>substrate</name>
    </ligand>
</feature>
<evidence type="ECO:0000313" key="5">
    <source>
        <dbReference type="EMBL" id="RBI66674.1"/>
    </source>
</evidence>
<proteinExistence type="inferred from homology"/>
<comment type="caution">
    <text evidence="5">The sequence shown here is derived from an EMBL/GenBank/DDBJ whole genome shotgun (WGS) entry which is preliminary data.</text>
</comment>
<dbReference type="GO" id="GO:0006744">
    <property type="term" value="P:ubiquinone biosynthetic process"/>
    <property type="evidence" value="ECO:0007669"/>
    <property type="project" value="UniProtKB-UniRule"/>
</dbReference>
<feature type="binding site" evidence="4">
    <location>
        <position position="179"/>
    </location>
    <ligand>
        <name>substrate</name>
    </ligand>
</feature>
<evidence type="ECO:0000256" key="4">
    <source>
        <dbReference type="HAMAP-Rule" id="MF_01632"/>
    </source>
</evidence>
<gene>
    <name evidence="4" type="primary">ubiC</name>
    <name evidence="5" type="ORF">DQ400_12905</name>
</gene>
<comment type="subcellular location">
    <subcellularLocation>
        <location evidence="4">Cytoplasm</location>
    </subcellularLocation>
</comment>
<keyword evidence="4" id="KW-0670">Pyruvate</keyword>
<sequence length="194" mass="21610">MNPGFNISLRQAPLFQRWRPVAAARPAMSTSWWQWVASTDSLTARLMAAGGEKQFRVRLLCQGVGWPRQDEARALGIAPKRYAWLREVALCLDNTPWVVARSVAPLMQVKGHRLEGLGERSLGNWLFRQPGVVRGPLEITSQPPPFASVKGIDNSCTWGRRSVFHHGCQQGGLSLLVQEYFSCAMADELGLPSR</sequence>
<dbReference type="EC" id="4.1.3.40" evidence="4"/>
<dbReference type="GO" id="GO:0005829">
    <property type="term" value="C:cytosol"/>
    <property type="evidence" value="ECO:0007669"/>
    <property type="project" value="TreeGrafter"/>
</dbReference>
<comment type="pathway">
    <text evidence="4">Cofactor biosynthesis; ubiquinone biosynthesis.</text>
</comment>
<dbReference type="InterPro" id="IPR028978">
    <property type="entry name" value="Chorismate_lyase_/UTRA_dom_sf"/>
</dbReference>
<organism evidence="5 6">
    <name type="scientific">Vreelandella sulfidaeris</name>
    <dbReference type="NCBI Taxonomy" id="115553"/>
    <lineage>
        <taxon>Bacteria</taxon>
        <taxon>Pseudomonadati</taxon>
        <taxon>Pseudomonadota</taxon>
        <taxon>Gammaproteobacteria</taxon>
        <taxon>Oceanospirillales</taxon>
        <taxon>Halomonadaceae</taxon>
        <taxon>Vreelandella</taxon>
    </lineage>
</organism>
<comment type="caution">
    <text evidence="4">Lacks conserved residue(s) required for the propagation of feature annotation.</text>
</comment>
<evidence type="ECO:0000256" key="1">
    <source>
        <dbReference type="ARBA" id="ARBA00022490"/>
    </source>
</evidence>
<comment type="similarity">
    <text evidence="4">Belongs to the UbiC family.</text>
</comment>
<keyword evidence="3 4" id="KW-0456">Lyase</keyword>
<dbReference type="HAMAP" id="MF_01632">
    <property type="entry name" value="UbiC"/>
    <property type="match status" value="1"/>
</dbReference>
<accession>A0A365TLX2</accession>
<dbReference type="UniPathway" id="UPA00232"/>
<dbReference type="GO" id="GO:0042866">
    <property type="term" value="P:pyruvate biosynthetic process"/>
    <property type="evidence" value="ECO:0007669"/>
    <property type="project" value="UniProtKB-UniRule"/>
</dbReference>
<comment type="function">
    <text evidence="4">Removes the pyruvyl group from chorismate, with concomitant aromatization of the ring, to provide 4-hydroxybenzoate (4HB) for the ubiquinone pathway.</text>
</comment>
<dbReference type="AlphaFoldDB" id="A0A365TLX2"/>
<dbReference type="GO" id="GO:0008813">
    <property type="term" value="F:chorismate lyase activity"/>
    <property type="evidence" value="ECO:0007669"/>
    <property type="project" value="UniProtKB-UniRule"/>
</dbReference>
<dbReference type="PANTHER" id="PTHR38683">
    <property type="entry name" value="CHORISMATE PYRUVATE-LYASE"/>
    <property type="match status" value="1"/>
</dbReference>
<name>A0A365TLX2_9GAMM</name>
<comment type="catalytic activity">
    <reaction evidence="4">
        <text>chorismate = 4-hydroxybenzoate + pyruvate</text>
        <dbReference type="Rhea" id="RHEA:16505"/>
        <dbReference type="ChEBI" id="CHEBI:15361"/>
        <dbReference type="ChEBI" id="CHEBI:17879"/>
        <dbReference type="ChEBI" id="CHEBI:29748"/>
        <dbReference type="EC" id="4.1.3.40"/>
    </reaction>
</comment>
<dbReference type="EMBL" id="QNTU01000008">
    <property type="protein sequence ID" value="RBI66674.1"/>
    <property type="molecule type" value="Genomic_DNA"/>
</dbReference>
<dbReference type="Pfam" id="PF04345">
    <property type="entry name" value="Chor_lyase"/>
    <property type="match status" value="1"/>
</dbReference>
<dbReference type="SUPFAM" id="SSF64288">
    <property type="entry name" value="Chorismate lyase-like"/>
    <property type="match status" value="1"/>
</dbReference>
<evidence type="ECO:0000313" key="6">
    <source>
        <dbReference type="Proteomes" id="UP000252204"/>
    </source>
</evidence>
<dbReference type="OrthoDB" id="9789493at2"/>
<dbReference type="PANTHER" id="PTHR38683:SF1">
    <property type="entry name" value="CHORISMATE PYRUVATE-LYASE"/>
    <property type="match status" value="1"/>
</dbReference>
<reference evidence="6" key="1">
    <citation type="submission" date="2018-06" db="EMBL/GenBank/DDBJ databases">
        <title>Whole genome sequencing of four bacterial strains from South Shetland trench revealing bio-synthetic gene clusters.</title>
        <authorList>
            <person name="Abdel-Mageed W.M."/>
            <person name="Lehri B."/>
            <person name="Jarmusch S."/>
            <person name="Miranda K."/>
            <person name="Goodfellow M."/>
            <person name="Jaspars M."/>
            <person name="Karlyshev A.V."/>
        </authorList>
    </citation>
    <scope>NUCLEOTIDE SEQUENCE [LARGE SCALE GENOMIC DNA]</scope>
    <source>
        <strain evidence="6">SST4</strain>
    </source>
</reference>